<dbReference type="EMBL" id="JH598573">
    <property type="status" value="NOT_ANNOTATED_CDS"/>
    <property type="molecule type" value="Genomic_DNA"/>
</dbReference>
<dbReference type="InParanoid" id="M4BQH2"/>
<keyword evidence="2" id="KW-1185">Reference proteome</keyword>
<protein>
    <submittedName>
        <fullName evidence="1">Uncharacterized protein</fullName>
    </submittedName>
</protein>
<dbReference type="EnsemblProtists" id="HpaT808661">
    <property type="protein sequence ID" value="HpaP808661"/>
    <property type="gene ID" value="HpaG808661"/>
</dbReference>
<sequence>MGGCRRFTRLQVTGRSIRPTRRLTVSLVKDPPARRSTCLTAVTSIGSLARRSTRLKTVPSIGPPARRLTRLWRCHLLGLPACHSTRL</sequence>
<reference evidence="1" key="2">
    <citation type="submission" date="2015-06" db="UniProtKB">
        <authorList>
            <consortium name="EnsemblProtists"/>
        </authorList>
    </citation>
    <scope>IDENTIFICATION</scope>
    <source>
        <strain evidence="1">Emoy2</strain>
    </source>
</reference>
<evidence type="ECO:0000313" key="2">
    <source>
        <dbReference type="Proteomes" id="UP000011713"/>
    </source>
</evidence>
<dbReference type="VEuPathDB" id="FungiDB:HpaG808661"/>
<organism evidence="1 2">
    <name type="scientific">Hyaloperonospora arabidopsidis (strain Emoy2)</name>
    <name type="common">Downy mildew agent</name>
    <name type="synonym">Peronospora arabidopsidis</name>
    <dbReference type="NCBI Taxonomy" id="559515"/>
    <lineage>
        <taxon>Eukaryota</taxon>
        <taxon>Sar</taxon>
        <taxon>Stramenopiles</taxon>
        <taxon>Oomycota</taxon>
        <taxon>Peronosporomycetes</taxon>
        <taxon>Peronosporales</taxon>
        <taxon>Peronosporaceae</taxon>
        <taxon>Hyaloperonospora</taxon>
    </lineage>
</organism>
<dbReference type="HOGENOM" id="CLU_2488213_0_0_1"/>
<dbReference type="AlphaFoldDB" id="M4BQH2"/>
<evidence type="ECO:0000313" key="1">
    <source>
        <dbReference type="EnsemblProtists" id="HpaP808661"/>
    </source>
</evidence>
<reference evidence="2" key="1">
    <citation type="journal article" date="2010" name="Science">
        <title>Signatures of adaptation to obligate biotrophy in the Hyaloperonospora arabidopsidis genome.</title>
        <authorList>
            <person name="Baxter L."/>
            <person name="Tripathy S."/>
            <person name="Ishaque N."/>
            <person name="Boot N."/>
            <person name="Cabral A."/>
            <person name="Kemen E."/>
            <person name="Thines M."/>
            <person name="Ah-Fong A."/>
            <person name="Anderson R."/>
            <person name="Badejoko W."/>
            <person name="Bittner-Eddy P."/>
            <person name="Boore J.L."/>
            <person name="Chibucos M.C."/>
            <person name="Coates M."/>
            <person name="Dehal P."/>
            <person name="Delehaunty K."/>
            <person name="Dong S."/>
            <person name="Downton P."/>
            <person name="Dumas B."/>
            <person name="Fabro G."/>
            <person name="Fronick C."/>
            <person name="Fuerstenberg S.I."/>
            <person name="Fulton L."/>
            <person name="Gaulin E."/>
            <person name="Govers F."/>
            <person name="Hughes L."/>
            <person name="Humphray S."/>
            <person name="Jiang R.H."/>
            <person name="Judelson H."/>
            <person name="Kamoun S."/>
            <person name="Kyung K."/>
            <person name="Meijer H."/>
            <person name="Minx P."/>
            <person name="Morris P."/>
            <person name="Nelson J."/>
            <person name="Phuntumart V."/>
            <person name="Qutob D."/>
            <person name="Rehmany A."/>
            <person name="Rougon-Cardoso A."/>
            <person name="Ryden P."/>
            <person name="Torto-Alalibo T."/>
            <person name="Studholme D."/>
            <person name="Wang Y."/>
            <person name="Win J."/>
            <person name="Wood J."/>
            <person name="Clifton S.W."/>
            <person name="Rogers J."/>
            <person name="Van den Ackerveken G."/>
            <person name="Jones J.D."/>
            <person name="McDowell J.M."/>
            <person name="Beynon J."/>
            <person name="Tyler B.M."/>
        </authorList>
    </citation>
    <scope>NUCLEOTIDE SEQUENCE [LARGE SCALE GENOMIC DNA]</scope>
    <source>
        <strain evidence="2">Emoy2</strain>
    </source>
</reference>
<name>M4BQH2_HYAAE</name>
<dbReference type="Proteomes" id="UP000011713">
    <property type="component" value="Unassembled WGS sequence"/>
</dbReference>
<proteinExistence type="predicted"/>
<accession>M4BQH2</accession>